<sequence length="333" mass="36086">MTVQDLRDVLRERAEAPSPANPYRHDQVRSRIRRTRLRRRATAGAAVAAAVVVGFSLLPGTAEPPRDITAAAQPAPSLPERFTSDDGTEYRRVATATLKANGERKTSVTVPVSGRPLDVAGLCNGTFGSDMPRISVNGNHTGGPGFTPCAKEMELRPLIVPTGATEVTVTFDTTAYGCVLEKKNGPCVPTRPRQADWSLAVYEWNPPARQIEPEPVRAFPARLGGMKLATFTSGMWGKDSAFTLQVTSPGGKVAIDQLCTGDLAGRMWFRYQIDGADIPVTASCGVWKEGPFPMALHEFAVPKGKRATISGRMGLWGDYTNRPVRWSFGVYVK</sequence>
<evidence type="ECO:0000313" key="3">
    <source>
        <dbReference type="EMBL" id="MFG1705818.1"/>
    </source>
</evidence>
<reference evidence="3 4" key="1">
    <citation type="submission" date="2024-10" db="EMBL/GenBank/DDBJ databases">
        <authorList>
            <person name="Topkara A.R."/>
            <person name="Saygin H."/>
        </authorList>
    </citation>
    <scope>NUCLEOTIDE SEQUENCE [LARGE SCALE GENOMIC DNA]</scope>
    <source>
        <strain evidence="3 4">M3C6</strain>
    </source>
</reference>
<evidence type="ECO:0000256" key="1">
    <source>
        <dbReference type="SAM" id="MobiDB-lite"/>
    </source>
</evidence>
<dbReference type="RefSeq" id="WP_393168124.1">
    <property type="nucleotide sequence ID" value="NZ_JBICRM010000012.1"/>
</dbReference>
<keyword evidence="2" id="KW-1133">Transmembrane helix</keyword>
<keyword evidence="2" id="KW-0812">Transmembrane</keyword>
<feature type="compositionally biased region" description="Basic and acidic residues" evidence="1">
    <location>
        <begin position="1"/>
        <end position="15"/>
    </location>
</feature>
<dbReference type="EMBL" id="JBICRM010000012">
    <property type="protein sequence ID" value="MFG1705818.1"/>
    <property type="molecule type" value="Genomic_DNA"/>
</dbReference>
<accession>A0ABW7AI15</accession>
<gene>
    <name evidence="3" type="ORF">ACFLIM_21725</name>
</gene>
<name>A0ABW7AI15_9ACTN</name>
<keyword evidence="4" id="KW-1185">Reference proteome</keyword>
<feature type="region of interest" description="Disordered" evidence="1">
    <location>
        <begin position="1"/>
        <end position="26"/>
    </location>
</feature>
<protein>
    <submittedName>
        <fullName evidence="3">Uncharacterized protein</fullName>
    </submittedName>
</protein>
<comment type="caution">
    <text evidence="3">The sequence shown here is derived from an EMBL/GenBank/DDBJ whole genome shotgun (WGS) entry which is preliminary data.</text>
</comment>
<dbReference type="Proteomes" id="UP001603978">
    <property type="component" value="Unassembled WGS sequence"/>
</dbReference>
<evidence type="ECO:0000256" key="2">
    <source>
        <dbReference type="SAM" id="Phobius"/>
    </source>
</evidence>
<feature type="transmembrane region" description="Helical" evidence="2">
    <location>
        <begin position="41"/>
        <end position="58"/>
    </location>
</feature>
<keyword evidence="2" id="KW-0472">Membrane</keyword>
<organism evidence="3 4">
    <name type="scientific">Nonomuraea marmarensis</name>
    <dbReference type="NCBI Taxonomy" id="3351344"/>
    <lineage>
        <taxon>Bacteria</taxon>
        <taxon>Bacillati</taxon>
        <taxon>Actinomycetota</taxon>
        <taxon>Actinomycetes</taxon>
        <taxon>Streptosporangiales</taxon>
        <taxon>Streptosporangiaceae</taxon>
        <taxon>Nonomuraea</taxon>
    </lineage>
</organism>
<proteinExistence type="predicted"/>
<evidence type="ECO:0000313" key="4">
    <source>
        <dbReference type="Proteomes" id="UP001603978"/>
    </source>
</evidence>